<gene>
    <name evidence="1" type="ORF">JOQ06_003301</name>
</gene>
<feature type="non-terminal residue" evidence="1">
    <location>
        <position position="1"/>
    </location>
</feature>
<accession>A0AAD6B603</accession>
<comment type="caution">
    <text evidence="1">The sequence shown here is derived from an EMBL/GenBank/DDBJ whole genome shotgun (WGS) entry which is preliminary data.</text>
</comment>
<sequence>ATPISCVRCPPITEALSHTSGADYHLHADYSIKSSDQKLCPQLPWLLLCPPFPGHIRLDSSSSSHFHFALRSAAATAPRVIWMQ</sequence>
<dbReference type="EMBL" id="JAPTMU010000009">
    <property type="protein sequence ID" value="KAJ4938692.1"/>
    <property type="molecule type" value="Genomic_DNA"/>
</dbReference>
<evidence type="ECO:0000313" key="1">
    <source>
        <dbReference type="EMBL" id="KAJ4938692.1"/>
    </source>
</evidence>
<reference evidence="1" key="1">
    <citation type="submission" date="2022-11" db="EMBL/GenBank/DDBJ databases">
        <title>Chromosome-level genome of Pogonophryne albipinna.</title>
        <authorList>
            <person name="Jo E."/>
        </authorList>
    </citation>
    <scope>NUCLEOTIDE SEQUENCE</scope>
    <source>
        <strain evidence="1">SGF0006</strain>
        <tissue evidence="1">Muscle</tissue>
    </source>
</reference>
<organism evidence="1 2">
    <name type="scientific">Pogonophryne albipinna</name>
    <dbReference type="NCBI Taxonomy" id="1090488"/>
    <lineage>
        <taxon>Eukaryota</taxon>
        <taxon>Metazoa</taxon>
        <taxon>Chordata</taxon>
        <taxon>Craniata</taxon>
        <taxon>Vertebrata</taxon>
        <taxon>Euteleostomi</taxon>
        <taxon>Actinopterygii</taxon>
        <taxon>Neopterygii</taxon>
        <taxon>Teleostei</taxon>
        <taxon>Neoteleostei</taxon>
        <taxon>Acanthomorphata</taxon>
        <taxon>Eupercaria</taxon>
        <taxon>Perciformes</taxon>
        <taxon>Notothenioidei</taxon>
        <taxon>Pogonophryne</taxon>
    </lineage>
</organism>
<protein>
    <submittedName>
        <fullName evidence="1">Uncharacterized protein</fullName>
    </submittedName>
</protein>
<dbReference type="AlphaFoldDB" id="A0AAD6B603"/>
<dbReference type="Proteomes" id="UP001219934">
    <property type="component" value="Unassembled WGS sequence"/>
</dbReference>
<feature type="non-terminal residue" evidence="1">
    <location>
        <position position="84"/>
    </location>
</feature>
<name>A0AAD6B603_9TELE</name>
<keyword evidence="2" id="KW-1185">Reference proteome</keyword>
<evidence type="ECO:0000313" key="2">
    <source>
        <dbReference type="Proteomes" id="UP001219934"/>
    </source>
</evidence>
<proteinExistence type="predicted"/>